<evidence type="ECO:0000256" key="6">
    <source>
        <dbReference type="SAM" id="MobiDB-lite"/>
    </source>
</evidence>
<dbReference type="PANTHER" id="PTHR10884:SF14">
    <property type="entry name" value="NADH DEHYDROGENASE [UBIQUINONE] IRON-SULFUR PROTEIN 3, MITOCHONDRIAL"/>
    <property type="match status" value="1"/>
</dbReference>
<keyword evidence="3 4" id="KW-0520">NAD</keyword>
<name>A0A5S3Q0X4_9SPHN</name>
<evidence type="ECO:0000313" key="8">
    <source>
        <dbReference type="EMBL" id="TMM49997.1"/>
    </source>
</evidence>
<dbReference type="EC" id="7.1.1.-" evidence="3"/>
<comment type="similarity">
    <text evidence="1 3 4">Belongs to the complex I 30 kDa subunit family.</text>
</comment>
<dbReference type="Gene3D" id="3.30.460.80">
    <property type="entry name" value="NADH:ubiquinone oxidoreductase, 30kDa subunit"/>
    <property type="match status" value="1"/>
</dbReference>
<keyword evidence="3" id="KW-0472">Membrane</keyword>
<keyword evidence="8" id="KW-0560">Oxidoreductase</keyword>
<dbReference type="Pfam" id="PF00329">
    <property type="entry name" value="Complex1_30kDa"/>
    <property type="match status" value="1"/>
</dbReference>
<proteinExistence type="inferred from homology"/>
<dbReference type="InterPro" id="IPR001268">
    <property type="entry name" value="NADH_UbQ_OxRdtase_30kDa_su"/>
</dbReference>
<dbReference type="EMBL" id="VCAO01000001">
    <property type="protein sequence ID" value="TMM49997.1"/>
    <property type="molecule type" value="Genomic_DNA"/>
</dbReference>
<keyword evidence="3 5" id="KW-0874">Quinone</keyword>
<dbReference type="RefSeq" id="WP_138615558.1">
    <property type="nucleotide sequence ID" value="NZ_VCAO01000001.1"/>
</dbReference>
<evidence type="ECO:0000256" key="5">
    <source>
        <dbReference type="RuleBase" id="RU003582"/>
    </source>
</evidence>
<evidence type="ECO:0000256" key="3">
    <source>
        <dbReference type="HAMAP-Rule" id="MF_01357"/>
    </source>
</evidence>
<dbReference type="SUPFAM" id="SSF143243">
    <property type="entry name" value="Nqo5-like"/>
    <property type="match status" value="1"/>
</dbReference>
<gene>
    <name evidence="3" type="primary">nuoC</name>
    <name evidence="8" type="ORF">FEV51_02010</name>
</gene>
<evidence type="ECO:0000259" key="7">
    <source>
        <dbReference type="Pfam" id="PF00329"/>
    </source>
</evidence>
<keyword evidence="9" id="KW-1185">Reference proteome</keyword>
<dbReference type="GO" id="GO:0050136">
    <property type="term" value="F:NADH dehydrogenase (quinone) (non-electrogenic) activity"/>
    <property type="evidence" value="ECO:0007669"/>
    <property type="project" value="UniProtKB-UniRule"/>
</dbReference>
<evidence type="ECO:0000256" key="4">
    <source>
        <dbReference type="RuleBase" id="RU003456"/>
    </source>
</evidence>
<keyword evidence="3" id="KW-1003">Cell membrane</keyword>
<feature type="domain" description="NADH:ubiquinone oxidoreductase 30kDa subunit" evidence="7">
    <location>
        <begin position="41"/>
        <end position="159"/>
    </location>
</feature>
<dbReference type="NCBIfam" id="TIGR01961">
    <property type="entry name" value="NuoC_fam"/>
    <property type="match status" value="1"/>
</dbReference>
<protein>
    <recommendedName>
        <fullName evidence="3">NADH-quinone oxidoreductase subunit C</fullName>
        <ecNumber evidence="3">7.1.1.-</ecNumber>
    </recommendedName>
    <alternativeName>
        <fullName evidence="3">NADH dehydrogenase I subunit C</fullName>
    </alternativeName>
    <alternativeName>
        <fullName evidence="3">NDH-1 subunit C</fullName>
    </alternativeName>
</protein>
<dbReference type="GO" id="GO:0008137">
    <property type="term" value="F:NADH dehydrogenase (ubiquinone) activity"/>
    <property type="evidence" value="ECO:0007669"/>
    <property type="project" value="InterPro"/>
</dbReference>
<feature type="compositionally biased region" description="Basic and acidic residues" evidence="6">
    <location>
        <begin position="225"/>
        <end position="236"/>
    </location>
</feature>
<accession>A0A5S3Q0X4</accession>
<comment type="caution">
    <text evidence="8">The sequence shown here is derived from an EMBL/GenBank/DDBJ whole genome shotgun (WGS) entry which is preliminary data.</text>
</comment>
<dbReference type="NCBIfam" id="NF004733">
    <property type="entry name" value="PRK06074.1-5"/>
    <property type="match status" value="1"/>
</dbReference>
<dbReference type="InterPro" id="IPR037232">
    <property type="entry name" value="NADH_quin_OxRdtase_su_C/D-like"/>
</dbReference>
<comment type="subcellular location">
    <subcellularLocation>
        <location evidence="3">Cell membrane</location>
        <topology evidence="3">Peripheral membrane protein</topology>
        <orientation evidence="3">Cytoplasmic side</orientation>
    </subcellularLocation>
</comment>
<keyword evidence="3 4" id="KW-1278">Translocase</keyword>
<organism evidence="8 9">
    <name type="scientific">Qipengyuania marisflavi</name>
    <dbReference type="NCBI Taxonomy" id="2486356"/>
    <lineage>
        <taxon>Bacteria</taxon>
        <taxon>Pseudomonadati</taxon>
        <taxon>Pseudomonadota</taxon>
        <taxon>Alphaproteobacteria</taxon>
        <taxon>Sphingomonadales</taxon>
        <taxon>Erythrobacteraceae</taxon>
        <taxon>Qipengyuania</taxon>
    </lineage>
</organism>
<dbReference type="Proteomes" id="UP000309668">
    <property type="component" value="Unassembled WGS sequence"/>
</dbReference>
<evidence type="ECO:0000256" key="2">
    <source>
        <dbReference type="ARBA" id="ARBA00022448"/>
    </source>
</evidence>
<feature type="region of interest" description="Disordered" evidence="6">
    <location>
        <begin position="198"/>
        <end position="308"/>
    </location>
</feature>
<dbReference type="OrthoDB" id="9803286at2"/>
<evidence type="ECO:0000256" key="1">
    <source>
        <dbReference type="ARBA" id="ARBA00007569"/>
    </source>
</evidence>
<dbReference type="InterPro" id="IPR020396">
    <property type="entry name" value="NADH_UbQ_OxRdtase_CS"/>
</dbReference>
<feature type="compositionally biased region" description="Basic residues" evidence="6">
    <location>
        <begin position="279"/>
        <end position="301"/>
    </location>
</feature>
<dbReference type="PANTHER" id="PTHR10884">
    <property type="entry name" value="NADH DEHYDROGENASE UBIQUINONE IRON-SULFUR PROTEIN 3"/>
    <property type="match status" value="1"/>
</dbReference>
<dbReference type="GO" id="GO:0005886">
    <property type="term" value="C:plasma membrane"/>
    <property type="evidence" value="ECO:0007669"/>
    <property type="project" value="UniProtKB-SubCell"/>
</dbReference>
<comment type="catalytic activity">
    <reaction evidence="3 5">
        <text>a quinone + NADH + 5 H(+)(in) = a quinol + NAD(+) + 4 H(+)(out)</text>
        <dbReference type="Rhea" id="RHEA:57888"/>
        <dbReference type="ChEBI" id="CHEBI:15378"/>
        <dbReference type="ChEBI" id="CHEBI:24646"/>
        <dbReference type="ChEBI" id="CHEBI:57540"/>
        <dbReference type="ChEBI" id="CHEBI:57945"/>
        <dbReference type="ChEBI" id="CHEBI:132124"/>
    </reaction>
</comment>
<dbReference type="PROSITE" id="PS00542">
    <property type="entry name" value="COMPLEX1_30K"/>
    <property type="match status" value="1"/>
</dbReference>
<keyword evidence="3" id="KW-0830">Ubiquinone</keyword>
<sequence length="308" mass="34217">MATLHSAPRFSAIEGLKDTLATALSAHLVEAGEEHGELSFTVERDSIEDVLRTLRDDFDYQQLMEIAGVDYPARAERFEVVYMLLSLTKNNRIMVKLAASEDTPVPTVTTLWPNANWLEREVFDMYGVLFAGHPDLRRILTDYGFEGHPFRKDFPLTGYTELRYSEDLKRVVYEPVELAQDLRQFDFMSPWEGANYVLPGDEKAATPPVDEPKTTESPKQTGAGKKTDAKAAEKVSKGAPAEDDSGKADAPPPEPTEDRPSRKPRKGKTTDTKAATQPKAKKAPTKKKPAAKKPAAKRATPKKKDADE</sequence>
<dbReference type="InterPro" id="IPR010218">
    <property type="entry name" value="NADH_DH_suC"/>
</dbReference>
<dbReference type="GO" id="GO:0048038">
    <property type="term" value="F:quinone binding"/>
    <property type="evidence" value="ECO:0007669"/>
    <property type="project" value="UniProtKB-KW"/>
</dbReference>
<reference evidence="8 9" key="1">
    <citation type="submission" date="2019-05" db="EMBL/GenBank/DDBJ databases">
        <title>Erythrobacter marisflavi sp. nov., isolated from isolated from water of an estuary environment.</title>
        <authorList>
            <person name="Yoon J.-H."/>
        </authorList>
    </citation>
    <scope>NUCLEOTIDE SEQUENCE [LARGE SCALE GENOMIC DNA]</scope>
    <source>
        <strain evidence="8 9">KEM-5</strain>
    </source>
</reference>
<feature type="compositionally biased region" description="Basic and acidic residues" evidence="6">
    <location>
        <begin position="200"/>
        <end position="216"/>
    </location>
</feature>
<dbReference type="HAMAP" id="MF_01357">
    <property type="entry name" value="NDH1_NuoC"/>
    <property type="match status" value="1"/>
</dbReference>
<keyword evidence="2 3" id="KW-0813">Transport</keyword>
<comment type="subunit">
    <text evidence="3">NDH-1 is composed of 14 different subunits. Subunits NuoB, C, D, E, F, and G constitute the peripheral sector of the complex.</text>
</comment>
<comment type="function">
    <text evidence="3">NDH-1 shuttles electrons from NADH, via FMN and iron-sulfur (Fe-S) centers, to quinones in the respiratory chain. The immediate electron acceptor for the enzyme in this species is believed to be ubiquinone. Couples the redox reaction to proton translocation (for every two electrons transferred, four hydrogen ions are translocated across the cytoplasmic membrane), and thus conserves the redox energy in a proton gradient.</text>
</comment>
<evidence type="ECO:0000313" key="9">
    <source>
        <dbReference type="Proteomes" id="UP000309668"/>
    </source>
</evidence>
<dbReference type="AlphaFoldDB" id="A0A5S3Q0X4"/>